<protein>
    <recommendedName>
        <fullName evidence="1">Ubiquitin-like domain-containing protein</fullName>
    </recommendedName>
</protein>
<name>A0ABD2L731_9BILA</name>
<dbReference type="InterPro" id="IPR019956">
    <property type="entry name" value="Ubiquitin_dom"/>
</dbReference>
<dbReference type="PRINTS" id="PR00348">
    <property type="entry name" value="UBIQUITIN"/>
</dbReference>
<organism evidence="2 3">
    <name type="scientific">Heterodera trifolii</name>
    <dbReference type="NCBI Taxonomy" id="157864"/>
    <lineage>
        <taxon>Eukaryota</taxon>
        <taxon>Metazoa</taxon>
        <taxon>Ecdysozoa</taxon>
        <taxon>Nematoda</taxon>
        <taxon>Chromadorea</taxon>
        <taxon>Rhabditida</taxon>
        <taxon>Tylenchina</taxon>
        <taxon>Tylenchomorpha</taxon>
        <taxon>Tylenchoidea</taxon>
        <taxon>Heteroderidae</taxon>
        <taxon>Heteroderinae</taxon>
        <taxon>Heterodera</taxon>
    </lineage>
</organism>
<dbReference type="SUPFAM" id="SSF54236">
    <property type="entry name" value="Ubiquitin-like"/>
    <property type="match status" value="3"/>
</dbReference>
<feature type="domain" description="Ubiquitin-like" evidence="1">
    <location>
        <begin position="216"/>
        <end position="264"/>
    </location>
</feature>
<dbReference type="InterPro" id="IPR050158">
    <property type="entry name" value="Ubiquitin_ubiquitin-like"/>
</dbReference>
<dbReference type="EMBL" id="JBICBT010000548">
    <property type="protein sequence ID" value="KAL3110259.1"/>
    <property type="molecule type" value="Genomic_DNA"/>
</dbReference>
<gene>
    <name evidence="2" type="ORF">niasHT_014977</name>
</gene>
<dbReference type="PROSITE" id="PS50053">
    <property type="entry name" value="UBIQUITIN_2"/>
    <property type="match status" value="3"/>
</dbReference>
<dbReference type="InterPro" id="IPR029071">
    <property type="entry name" value="Ubiquitin-like_domsf"/>
</dbReference>
<dbReference type="AlphaFoldDB" id="A0ABD2L731"/>
<dbReference type="PANTHER" id="PTHR10666">
    <property type="entry name" value="UBIQUITIN"/>
    <property type="match status" value="1"/>
</dbReference>
<evidence type="ECO:0000259" key="1">
    <source>
        <dbReference type="PROSITE" id="PS50053"/>
    </source>
</evidence>
<sequence>MQIFVKSLVPRKTITLEVDESETVDKVKMLIQQTEGIPSDQQMLFIQLEDGRRLSDYNVQSSSTIGMVLRRSSALREVDTQGTPNSRDISSLGIPIFPPPGAVYANMRDVPTSGMGNTRKANVHDISPLGIALRSVSVSADANMRDVSQLGNALRSVSVSSDANMRAVSTSIAVHPTPVVIDEVPHRFAALLRKRPFTANEMPSEATTSALVQQEISVFVSLNKIMLKFAMKRSDTVHDIMEKIWDLKGIPIGEQRLFFLGIQLSKAELPIFQYNGGHENEFIFYLVPRPALPSEERPILVKDLTNKKMIRLMVKCTDTVQKLEWMIKAKVGIPRDQLRLCLNGKRADFKKELAQYFKGYFSSY</sequence>
<dbReference type="Pfam" id="PF00240">
    <property type="entry name" value="ubiquitin"/>
    <property type="match status" value="2"/>
</dbReference>
<feature type="domain" description="Ubiquitin-like" evidence="1">
    <location>
        <begin position="297"/>
        <end position="356"/>
    </location>
</feature>
<dbReference type="SMART" id="SM00213">
    <property type="entry name" value="UBQ"/>
    <property type="match status" value="2"/>
</dbReference>
<dbReference type="Proteomes" id="UP001620626">
    <property type="component" value="Unassembled WGS sequence"/>
</dbReference>
<accession>A0ABD2L731</accession>
<dbReference type="CDD" id="cd17039">
    <property type="entry name" value="Ubl_ubiquitin_like"/>
    <property type="match status" value="2"/>
</dbReference>
<dbReference type="InterPro" id="IPR000626">
    <property type="entry name" value="Ubiquitin-like_dom"/>
</dbReference>
<comment type="caution">
    <text evidence="2">The sequence shown here is derived from an EMBL/GenBank/DDBJ whole genome shotgun (WGS) entry which is preliminary data.</text>
</comment>
<keyword evidence="3" id="KW-1185">Reference proteome</keyword>
<evidence type="ECO:0000313" key="3">
    <source>
        <dbReference type="Proteomes" id="UP001620626"/>
    </source>
</evidence>
<feature type="domain" description="Ubiquitin-like" evidence="1">
    <location>
        <begin position="1"/>
        <end position="74"/>
    </location>
</feature>
<proteinExistence type="predicted"/>
<evidence type="ECO:0000313" key="2">
    <source>
        <dbReference type="EMBL" id="KAL3110259.1"/>
    </source>
</evidence>
<reference evidence="2 3" key="1">
    <citation type="submission" date="2024-10" db="EMBL/GenBank/DDBJ databases">
        <authorList>
            <person name="Kim D."/>
        </authorList>
    </citation>
    <scope>NUCLEOTIDE SEQUENCE [LARGE SCALE GENOMIC DNA]</scope>
    <source>
        <strain evidence="2">BH-2024</strain>
    </source>
</reference>
<dbReference type="Gene3D" id="3.10.20.90">
    <property type="entry name" value="Phosphatidylinositol 3-kinase Catalytic Subunit, Chain A, domain 1"/>
    <property type="match status" value="3"/>
</dbReference>